<dbReference type="Proteomes" id="UP001063166">
    <property type="component" value="Unassembled WGS sequence"/>
</dbReference>
<proteinExistence type="predicted"/>
<name>A0A9P3PG22_LYOSH</name>
<dbReference type="EMBL" id="BRPK01000002">
    <property type="protein sequence ID" value="GLB35196.1"/>
    <property type="molecule type" value="Genomic_DNA"/>
</dbReference>
<keyword evidence="2" id="KW-1185">Reference proteome</keyword>
<organism evidence="1 2">
    <name type="scientific">Lyophyllum shimeji</name>
    <name type="common">Hon-shimeji</name>
    <name type="synonym">Tricholoma shimeji</name>
    <dbReference type="NCBI Taxonomy" id="47721"/>
    <lineage>
        <taxon>Eukaryota</taxon>
        <taxon>Fungi</taxon>
        <taxon>Dikarya</taxon>
        <taxon>Basidiomycota</taxon>
        <taxon>Agaricomycotina</taxon>
        <taxon>Agaricomycetes</taxon>
        <taxon>Agaricomycetidae</taxon>
        <taxon>Agaricales</taxon>
        <taxon>Tricholomatineae</taxon>
        <taxon>Lyophyllaceae</taxon>
        <taxon>Lyophyllum</taxon>
    </lineage>
</organism>
<protein>
    <submittedName>
        <fullName evidence="1">Uncharacterized protein</fullName>
    </submittedName>
</protein>
<dbReference type="AlphaFoldDB" id="A0A9P3PG22"/>
<evidence type="ECO:0000313" key="2">
    <source>
        <dbReference type="Proteomes" id="UP001063166"/>
    </source>
</evidence>
<gene>
    <name evidence="1" type="ORF">LshimejAT787_0207610</name>
</gene>
<comment type="caution">
    <text evidence="1">The sequence shown here is derived from an EMBL/GenBank/DDBJ whole genome shotgun (WGS) entry which is preliminary data.</text>
</comment>
<reference evidence="1" key="1">
    <citation type="submission" date="2022-07" db="EMBL/GenBank/DDBJ databases">
        <title>The genome of Lyophyllum shimeji provides insight into the initial evolution of ectomycorrhizal fungal genome.</title>
        <authorList>
            <person name="Kobayashi Y."/>
            <person name="Shibata T."/>
            <person name="Hirakawa H."/>
            <person name="Shigenobu S."/>
            <person name="Nishiyama T."/>
            <person name="Yamada A."/>
            <person name="Hasebe M."/>
            <person name="Kawaguchi M."/>
        </authorList>
    </citation>
    <scope>NUCLEOTIDE SEQUENCE</scope>
    <source>
        <strain evidence="1">AT787</strain>
    </source>
</reference>
<sequence length="206" mass="23291">MRKKHGNAGGVKGRWLPRERNTLFMAFSGSMQVRRNWSYVELLDFMAHTGGDSDRSLMSRSWTPTSQTIKEWLSLRHLFSVHVFGATQGKNDIARKIADQREGGCLGAHERPGDDYFFPQSRPEFTLHQPQYPPNHRQIAADPTTSRAPCREKDHIKLSRRLAALFSSLSGIPATLFGEGQVKRTPAIPNAFEIRDKRDPPPLGAR</sequence>
<accession>A0A9P3PG22</accession>
<evidence type="ECO:0000313" key="1">
    <source>
        <dbReference type="EMBL" id="GLB35196.1"/>
    </source>
</evidence>